<dbReference type="AlphaFoldDB" id="A0A511W345"/>
<name>A0A511W345_9BACI</name>
<dbReference type="RefSeq" id="WP_146815484.1">
    <property type="nucleotide sequence ID" value="NZ_BJYA01000005.1"/>
</dbReference>
<reference evidence="2 3" key="1">
    <citation type="submission" date="2019-07" db="EMBL/GenBank/DDBJ databases">
        <title>Whole genome shotgun sequence of Alkalibacillus haloalkaliphilus NBRC 103110.</title>
        <authorList>
            <person name="Hosoyama A."/>
            <person name="Uohara A."/>
            <person name="Ohji S."/>
            <person name="Ichikawa N."/>
        </authorList>
    </citation>
    <scope>NUCLEOTIDE SEQUENCE [LARGE SCALE GENOMIC DNA]</scope>
    <source>
        <strain evidence="2 3">NBRC 103110</strain>
    </source>
</reference>
<evidence type="ECO:0000313" key="2">
    <source>
        <dbReference type="EMBL" id="GEN45499.1"/>
    </source>
</evidence>
<dbReference type="Proteomes" id="UP000321440">
    <property type="component" value="Unassembled WGS sequence"/>
</dbReference>
<keyword evidence="3" id="KW-1185">Reference proteome</keyword>
<evidence type="ECO:0000256" key="1">
    <source>
        <dbReference type="SAM" id="SignalP"/>
    </source>
</evidence>
<evidence type="ECO:0008006" key="4">
    <source>
        <dbReference type="Google" id="ProtNLM"/>
    </source>
</evidence>
<feature type="chain" id="PRO_5039555547" description="Lipoprotein" evidence="1">
    <location>
        <begin position="24"/>
        <end position="175"/>
    </location>
</feature>
<feature type="signal peptide" evidence="1">
    <location>
        <begin position="1"/>
        <end position="23"/>
    </location>
</feature>
<comment type="caution">
    <text evidence="2">The sequence shown here is derived from an EMBL/GenBank/DDBJ whole genome shotgun (WGS) entry which is preliminary data.</text>
</comment>
<dbReference type="OrthoDB" id="1954789at2"/>
<gene>
    <name evidence="2" type="ORF">AHA02nite_12750</name>
</gene>
<accession>A0A511W345</accession>
<organism evidence="2 3">
    <name type="scientific">Alkalibacillus haloalkaliphilus</name>
    <dbReference type="NCBI Taxonomy" id="94136"/>
    <lineage>
        <taxon>Bacteria</taxon>
        <taxon>Bacillati</taxon>
        <taxon>Bacillota</taxon>
        <taxon>Bacilli</taxon>
        <taxon>Bacillales</taxon>
        <taxon>Bacillaceae</taxon>
        <taxon>Alkalibacillus</taxon>
    </lineage>
</organism>
<evidence type="ECO:0000313" key="3">
    <source>
        <dbReference type="Proteomes" id="UP000321440"/>
    </source>
</evidence>
<proteinExistence type="predicted"/>
<sequence length="175" mass="19885">MKRTIIFVSVCLCLVGCSSGTNGGGGEDAVLPTQMPDDFDFVYQYGFEERHELNTFDDLYTKDLNDDGEVSTVLVINDQEKEDIYDKMRESDILETPDELTREAVDGTQCSSNPYTTHLLDIKVNGDEHSVEWTTNNCLTDELMELIEFTNYLHEDVIMSHEAYRALPEAEGTYE</sequence>
<protein>
    <recommendedName>
        <fullName evidence="4">Lipoprotein</fullName>
    </recommendedName>
</protein>
<keyword evidence="1" id="KW-0732">Signal</keyword>
<dbReference type="EMBL" id="BJYA01000005">
    <property type="protein sequence ID" value="GEN45499.1"/>
    <property type="molecule type" value="Genomic_DNA"/>
</dbReference>